<evidence type="ECO:0000256" key="3">
    <source>
        <dbReference type="ARBA" id="ARBA00022475"/>
    </source>
</evidence>
<evidence type="ECO:0000256" key="6">
    <source>
        <dbReference type="ARBA" id="ARBA00023136"/>
    </source>
</evidence>
<comment type="subcellular location">
    <subcellularLocation>
        <location evidence="1 7">Cell membrane</location>
        <topology evidence="1 7">Multi-pass membrane protein</topology>
    </subcellularLocation>
</comment>
<feature type="transmembrane region" description="Helical" evidence="7">
    <location>
        <begin position="245"/>
        <end position="264"/>
    </location>
</feature>
<dbReference type="InterPro" id="IPR000515">
    <property type="entry name" value="MetI-like"/>
</dbReference>
<gene>
    <name evidence="9" type="primary">lacF_23</name>
    <name evidence="9" type="ORF">HALOF300_02700</name>
</gene>
<dbReference type="Proteomes" id="UP000419743">
    <property type="component" value="Unassembled WGS sequence"/>
</dbReference>
<comment type="caution">
    <text evidence="9">The sequence shown here is derived from an EMBL/GenBank/DDBJ whole genome shotgun (WGS) entry which is preliminary data.</text>
</comment>
<keyword evidence="3" id="KW-1003">Cell membrane</keyword>
<dbReference type="EMBL" id="CACRYJ010000036">
    <property type="protein sequence ID" value="VZO37728.1"/>
    <property type="molecule type" value="Genomic_DNA"/>
</dbReference>
<feature type="domain" description="ABC transmembrane type-1" evidence="8">
    <location>
        <begin position="100"/>
        <end position="315"/>
    </location>
</feature>
<keyword evidence="5 7" id="KW-1133">Transmembrane helix</keyword>
<keyword evidence="10" id="KW-1185">Reference proteome</keyword>
<evidence type="ECO:0000313" key="9">
    <source>
        <dbReference type="EMBL" id="VZO37728.1"/>
    </source>
</evidence>
<reference evidence="9 10" key="1">
    <citation type="submission" date="2019-11" db="EMBL/GenBank/DDBJ databases">
        <authorList>
            <person name="Criscuolo A."/>
        </authorList>
    </citation>
    <scope>NUCLEOTIDE SEQUENCE [LARGE SCALE GENOMIC DNA]</scope>
    <source>
        <strain evidence="9">CIP111667</strain>
    </source>
</reference>
<sequence length="327" mass="36108">MDFFLNDKFGQMLLVIIAFAALIAVLLAIAWAADKWVGKGRRWAALAVFGGPALLLLVVGLIYPAIRTFYMSFYDAGTDNAVGLQNYIFTVTNTGAVIAFRNTFIWVILVPILSTVIGLVYAILIDRSRLEKLAKSLLFLPVAISFVGAGIIWKFVYEYRGAAQEQIGLLNAFITWLGFEPVRFLQDAPWNTLFLIAVMIWIQAGFAMVVLSAAIKAVPTDIIEAARLDGVNAWEMFRNITVPSIRPSLVVVLTTISIATLKIFDITRTMTGARFDTQVLANQMYDYSFVFGDNGVGSAMAVVIFILVIPLVAFNIRQMAKNRAVRG</sequence>
<dbReference type="InterPro" id="IPR051393">
    <property type="entry name" value="ABC_transporter_permease"/>
</dbReference>
<feature type="transmembrane region" description="Helical" evidence="7">
    <location>
        <begin position="43"/>
        <end position="66"/>
    </location>
</feature>
<protein>
    <submittedName>
        <fullName evidence="9">Lactose transport system permease protein LacF</fullName>
    </submittedName>
</protein>
<dbReference type="PANTHER" id="PTHR30193:SF18">
    <property type="entry name" value="OSMOPROTECTIVE COMPOUNDS UPTAKE PERMEASE PROTEIN GGTC"/>
    <property type="match status" value="1"/>
</dbReference>
<dbReference type="Gene3D" id="1.10.3720.10">
    <property type="entry name" value="MetI-like"/>
    <property type="match status" value="1"/>
</dbReference>
<dbReference type="CDD" id="cd06261">
    <property type="entry name" value="TM_PBP2"/>
    <property type="match status" value="1"/>
</dbReference>
<dbReference type="RefSeq" id="WP_231955341.1">
    <property type="nucleotide sequence ID" value="NZ_CACRYJ010000036.1"/>
</dbReference>
<dbReference type="Pfam" id="PF00528">
    <property type="entry name" value="BPD_transp_1"/>
    <property type="match status" value="1"/>
</dbReference>
<evidence type="ECO:0000256" key="4">
    <source>
        <dbReference type="ARBA" id="ARBA00022692"/>
    </source>
</evidence>
<dbReference type="InterPro" id="IPR035906">
    <property type="entry name" value="MetI-like_sf"/>
</dbReference>
<feature type="transmembrane region" description="Helical" evidence="7">
    <location>
        <begin position="12"/>
        <end position="31"/>
    </location>
</feature>
<evidence type="ECO:0000256" key="1">
    <source>
        <dbReference type="ARBA" id="ARBA00004651"/>
    </source>
</evidence>
<feature type="transmembrane region" description="Helical" evidence="7">
    <location>
        <begin position="104"/>
        <end position="125"/>
    </location>
</feature>
<feature type="transmembrane region" description="Helical" evidence="7">
    <location>
        <begin position="137"/>
        <end position="156"/>
    </location>
</feature>
<evidence type="ECO:0000256" key="7">
    <source>
        <dbReference type="RuleBase" id="RU363032"/>
    </source>
</evidence>
<keyword evidence="6 7" id="KW-0472">Membrane</keyword>
<name>A0A7M4DKN7_9MICO</name>
<evidence type="ECO:0000313" key="10">
    <source>
        <dbReference type="Proteomes" id="UP000419743"/>
    </source>
</evidence>
<dbReference type="GO" id="GO:0005886">
    <property type="term" value="C:plasma membrane"/>
    <property type="evidence" value="ECO:0007669"/>
    <property type="project" value="UniProtKB-SubCell"/>
</dbReference>
<dbReference type="PANTHER" id="PTHR30193">
    <property type="entry name" value="ABC TRANSPORTER PERMEASE PROTEIN"/>
    <property type="match status" value="1"/>
</dbReference>
<dbReference type="GO" id="GO:0055085">
    <property type="term" value="P:transmembrane transport"/>
    <property type="evidence" value="ECO:0007669"/>
    <property type="project" value="InterPro"/>
</dbReference>
<proteinExistence type="inferred from homology"/>
<keyword evidence="2 7" id="KW-0813">Transport</keyword>
<evidence type="ECO:0000256" key="5">
    <source>
        <dbReference type="ARBA" id="ARBA00022989"/>
    </source>
</evidence>
<dbReference type="AlphaFoldDB" id="A0A7M4DKN7"/>
<dbReference type="PROSITE" id="PS50928">
    <property type="entry name" value="ABC_TM1"/>
    <property type="match status" value="1"/>
</dbReference>
<keyword evidence="4 7" id="KW-0812">Transmembrane</keyword>
<accession>A0A7M4DKN7</accession>
<comment type="similarity">
    <text evidence="7">Belongs to the binding-protein-dependent transport system permease family.</text>
</comment>
<organism evidence="9 10">
    <name type="scientific">Occultella aeris</name>
    <dbReference type="NCBI Taxonomy" id="2761496"/>
    <lineage>
        <taxon>Bacteria</taxon>
        <taxon>Bacillati</taxon>
        <taxon>Actinomycetota</taxon>
        <taxon>Actinomycetes</taxon>
        <taxon>Micrococcales</taxon>
        <taxon>Ruaniaceae</taxon>
        <taxon>Occultella</taxon>
    </lineage>
</organism>
<feature type="transmembrane region" description="Helical" evidence="7">
    <location>
        <begin position="296"/>
        <end position="316"/>
    </location>
</feature>
<evidence type="ECO:0000259" key="8">
    <source>
        <dbReference type="PROSITE" id="PS50928"/>
    </source>
</evidence>
<evidence type="ECO:0000256" key="2">
    <source>
        <dbReference type="ARBA" id="ARBA00022448"/>
    </source>
</evidence>
<feature type="transmembrane region" description="Helical" evidence="7">
    <location>
        <begin position="193"/>
        <end position="215"/>
    </location>
</feature>
<dbReference type="SUPFAM" id="SSF161098">
    <property type="entry name" value="MetI-like"/>
    <property type="match status" value="1"/>
</dbReference>